<evidence type="ECO:0000259" key="5">
    <source>
        <dbReference type="Pfam" id="PF00389"/>
    </source>
</evidence>
<dbReference type="GO" id="GO:0030267">
    <property type="term" value="F:glyoxylate reductase (NADPH) activity"/>
    <property type="evidence" value="ECO:0007669"/>
    <property type="project" value="TreeGrafter"/>
</dbReference>
<dbReference type="Pfam" id="PF00389">
    <property type="entry name" value="2-Hacid_dh"/>
    <property type="match status" value="1"/>
</dbReference>
<dbReference type="Proteomes" id="UP000051311">
    <property type="component" value="Unassembled WGS sequence"/>
</dbReference>
<dbReference type="RefSeq" id="WP_056945429.1">
    <property type="nucleotide sequence ID" value="NZ_AZEL01000002.1"/>
</dbReference>
<dbReference type="GO" id="GO:0016618">
    <property type="term" value="F:hydroxypyruvate reductase [NAD(P)H] activity"/>
    <property type="evidence" value="ECO:0007669"/>
    <property type="project" value="TreeGrafter"/>
</dbReference>
<dbReference type="InterPro" id="IPR029752">
    <property type="entry name" value="D-isomer_DH_CS1"/>
</dbReference>
<name>A0A0R1NZC7_9LACO</name>
<dbReference type="InterPro" id="IPR006140">
    <property type="entry name" value="D-isomer_DH_NAD-bd"/>
</dbReference>
<dbReference type="FunFam" id="3.40.50.720:FF:000203">
    <property type="entry name" value="D-3-phosphoglycerate dehydrogenase (SerA)"/>
    <property type="match status" value="1"/>
</dbReference>
<evidence type="ECO:0000256" key="1">
    <source>
        <dbReference type="ARBA" id="ARBA00005854"/>
    </source>
</evidence>
<dbReference type="SUPFAM" id="SSF52283">
    <property type="entry name" value="Formate/glycerate dehydrogenase catalytic domain-like"/>
    <property type="match status" value="1"/>
</dbReference>
<evidence type="ECO:0000256" key="2">
    <source>
        <dbReference type="ARBA" id="ARBA00023002"/>
    </source>
</evidence>
<dbReference type="SUPFAM" id="SSF51735">
    <property type="entry name" value="NAD(P)-binding Rossmann-fold domains"/>
    <property type="match status" value="1"/>
</dbReference>
<dbReference type="PROSITE" id="PS00671">
    <property type="entry name" value="D_2_HYDROXYACID_DH_3"/>
    <property type="match status" value="1"/>
</dbReference>
<keyword evidence="2 4" id="KW-0560">Oxidoreductase</keyword>
<reference evidence="7 8" key="1">
    <citation type="journal article" date="2015" name="Genome Announc.">
        <title>Expanding the biotechnology potential of lactobacilli through comparative genomics of 213 strains and associated genera.</title>
        <authorList>
            <person name="Sun Z."/>
            <person name="Harris H.M."/>
            <person name="McCann A."/>
            <person name="Guo C."/>
            <person name="Argimon S."/>
            <person name="Zhang W."/>
            <person name="Yang X."/>
            <person name="Jeffery I.B."/>
            <person name="Cooney J.C."/>
            <person name="Kagawa T.F."/>
            <person name="Liu W."/>
            <person name="Song Y."/>
            <person name="Salvetti E."/>
            <person name="Wrobel A."/>
            <person name="Rasinkangas P."/>
            <person name="Parkhill J."/>
            <person name="Rea M.C."/>
            <person name="O'Sullivan O."/>
            <person name="Ritari J."/>
            <person name="Douillard F.P."/>
            <person name="Paul Ross R."/>
            <person name="Yang R."/>
            <person name="Briner A.E."/>
            <person name="Felis G.E."/>
            <person name="de Vos W.M."/>
            <person name="Barrangou R."/>
            <person name="Klaenhammer T.R."/>
            <person name="Caufield P.W."/>
            <person name="Cui Y."/>
            <person name="Zhang H."/>
            <person name="O'Toole P.W."/>
        </authorList>
    </citation>
    <scope>NUCLEOTIDE SEQUENCE [LARGE SCALE GENOMIC DNA]</scope>
    <source>
        <strain evidence="7 8">DSM 10532</strain>
    </source>
</reference>
<evidence type="ECO:0000256" key="4">
    <source>
        <dbReference type="RuleBase" id="RU003719"/>
    </source>
</evidence>
<evidence type="ECO:0000313" key="8">
    <source>
        <dbReference type="Proteomes" id="UP000051311"/>
    </source>
</evidence>
<comment type="caution">
    <text evidence="7">The sequence shown here is derived from an EMBL/GenBank/DDBJ whole genome shotgun (WGS) entry which is preliminary data.</text>
</comment>
<dbReference type="Gene3D" id="3.40.50.720">
    <property type="entry name" value="NAD(P)-binding Rossmann-like Domain"/>
    <property type="match status" value="2"/>
</dbReference>
<dbReference type="Pfam" id="PF02826">
    <property type="entry name" value="2-Hacid_dh_C"/>
    <property type="match status" value="1"/>
</dbReference>
<evidence type="ECO:0000313" key="7">
    <source>
        <dbReference type="EMBL" id="KRL25425.1"/>
    </source>
</evidence>
<sequence>MSKAKILVLGGLRDDALTDLKEVCDITIGPVGHRPDDDRQWFLDHIAEYDGVIVAKMIFDKQMIDAAKNLKIISTYGVGFDHVDTEYAKENEIVVSNCPESVLRPTAELALTMILASARRIRYYDHTLREGVFLNADEYDNQGYSIEGKTLGILGMGRIGQQVARFAKALGMKVIYHNRHQLDEKIEAELDAKYVDFDELIKNADFLSLHAPATDETYHIINADVFKQMKDTAFLINVARGSLVDSDALISALKNDEIAGAALDVFENEPHPRQELVEMDNVIMTPHVGSATHVARFNLSKEAANNVLSFFKDGKAINQIN</sequence>
<accession>A0A0R1NZC7</accession>
<dbReference type="STRING" id="1423748.FC37_GL001341"/>
<gene>
    <name evidence="7" type="ORF">FC37_GL001341</name>
</gene>
<evidence type="ECO:0000259" key="6">
    <source>
        <dbReference type="Pfam" id="PF02826"/>
    </source>
</evidence>
<comment type="similarity">
    <text evidence="1 4">Belongs to the D-isomer specific 2-hydroxyacid dehydrogenase family.</text>
</comment>
<dbReference type="PATRIC" id="fig|1423748.3.peg.1403"/>
<feature type="domain" description="D-isomer specific 2-hydroxyacid dehydrogenase catalytic" evidence="5">
    <location>
        <begin position="7"/>
        <end position="321"/>
    </location>
</feature>
<dbReference type="OrthoDB" id="9805416at2"/>
<dbReference type="PROSITE" id="PS00670">
    <property type="entry name" value="D_2_HYDROXYACID_DH_2"/>
    <property type="match status" value="1"/>
</dbReference>
<protein>
    <recommendedName>
        <fullName evidence="9">Glyoxylate reductase</fullName>
    </recommendedName>
</protein>
<dbReference type="eggNOG" id="COG1052">
    <property type="taxonomic scope" value="Bacteria"/>
</dbReference>
<dbReference type="InterPro" id="IPR006139">
    <property type="entry name" value="D-isomer_2_OHA_DH_cat_dom"/>
</dbReference>
<keyword evidence="3" id="KW-0520">NAD</keyword>
<proteinExistence type="inferred from homology"/>
<organism evidence="7 8">
    <name type="scientific">Lactobacillus gallinarum DSM 10532 = JCM 2011</name>
    <dbReference type="NCBI Taxonomy" id="1423748"/>
    <lineage>
        <taxon>Bacteria</taxon>
        <taxon>Bacillati</taxon>
        <taxon>Bacillota</taxon>
        <taxon>Bacilli</taxon>
        <taxon>Lactobacillales</taxon>
        <taxon>Lactobacillaceae</taxon>
        <taxon>Lactobacillus</taxon>
    </lineage>
</organism>
<dbReference type="PANTHER" id="PTHR10996:SF283">
    <property type="entry name" value="GLYOXYLATE_HYDROXYPYRUVATE REDUCTASE B"/>
    <property type="match status" value="1"/>
</dbReference>
<feature type="domain" description="D-isomer specific 2-hydroxyacid dehydrogenase NAD-binding" evidence="6">
    <location>
        <begin position="111"/>
        <end position="289"/>
    </location>
</feature>
<evidence type="ECO:0000256" key="3">
    <source>
        <dbReference type="ARBA" id="ARBA00023027"/>
    </source>
</evidence>
<dbReference type="PANTHER" id="PTHR10996">
    <property type="entry name" value="2-HYDROXYACID DEHYDROGENASE-RELATED"/>
    <property type="match status" value="1"/>
</dbReference>
<dbReference type="PROSITE" id="PS00065">
    <property type="entry name" value="D_2_HYDROXYACID_DH_1"/>
    <property type="match status" value="1"/>
</dbReference>
<dbReference type="InterPro" id="IPR050223">
    <property type="entry name" value="D-isomer_2-hydroxyacid_DH"/>
</dbReference>
<dbReference type="GO" id="GO:0051287">
    <property type="term" value="F:NAD binding"/>
    <property type="evidence" value="ECO:0007669"/>
    <property type="project" value="InterPro"/>
</dbReference>
<dbReference type="GO" id="GO:0005829">
    <property type="term" value="C:cytosol"/>
    <property type="evidence" value="ECO:0007669"/>
    <property type="project" value="TreeGrafter"/>
</dbReference>
<dbReference type="InterPro" id="IPR036291">
    <property type="entry name" value="NAD(P)-bd_dom_sf"/>
</dbReference>
<evidence type="ECO:0008006" key="9">
    <source>
        <dbReference type="Google" id="ProtNLM"/>
    </source>
</evidence>
<dbReference type="AlphaFoldDB" id="A0A0R1NZC7"/>
<dbReference type="EMBL" id="AZEL01000002">
    <property type="protein sequence ID" value="KRL25425.1"/>
    <property type="molecule type" value="Genomic_DNA"/>
</dbReference>
<dbReference type="InterPro" id="IPR029753">
    <property type="entry name" value="D-isomer_DH_CS"/>
</dbReference>